<dbReference type="Proteomes" id="UP001152749">
    <property type="component" value="Chromosome"/>
</dbReference>
<dbReference type="EMBL" id="OX336425">
    <property type="protein sequence ID" value="CAI2767595.1"/>
    <property type="molecule type" value="Genomic_DNA"/>
</dbReference>
<sequence>MKKIFTIILVINALISLAIIFSNLFNLKGPFQNIKALNQSDKYLTNDILVLDTIIKTSKVKDGSTSYSTTIKGKLINENISREISYLYKDNSYEKDIFKFKYKMVYQKGLKVYRNVINDNIFLKNHKYLQSKKADALLKIYFICSLIPSLILTLVLMKYKK</sequence>
<feature type="transmembrane region" description="Helical" evidence="1">
    <location>
        <begin position="136"/>
        <end position="157"/>
    </location>
</feature>
<evidence type="ECO:0000313" key="3">
    <source>
        <dbReference type="Proteomes" id="UP001152749"/>
    </source>
</evidence>
<organism evidence="2 3">
    <name type="scientific">Flavobacterium collinsii</name>
    <dbReference type="NCBI Taxonomy" id="1114861"/>
    <lineage>
        <taxon>Bacteria</taxon>
        <taxon>Pseudomonadati</taxon>
        <taxon>Bacteroidota</taxon>
        <taxon>Flavobacteriia</taxon>
        <taxon>Flavobacteriales</taxon>
        <taxon>Flavobacteriaceae</taxon>
        <taxon>Flavobacterium</taxon>
    </lineage>
</organism>
<dbReference type="RefSeq" id="WP_263360454.1">
    <property type="nucleotide sequence ID" value="NZ_OX336425.1"/>
</dbReference>
<dbReference type="KEGG" id="fcs:TRV642_2745"/>
<gene>
    <name evidence="2" type="ORF">TRV642_2745</name>
</gene>
<feature type="transmembrane region" description="Helical" evidence="1">
    <location>
        <begin position="6"/>
        <end position="25"/>
    </location>
</feature>
<protein>
    <submittedName>
        <fullName evidence="2">Uncharacterized protein</fullName>
    </submittedName>
</protein>
<evidence type="ECO:0000313" key="2">
    <source>
        <dbReference type="EMBL" id="CAI2767595.1"/>
    </source>
</evidence>
<evidence type="ECO:0000256" key="1">
    <source>
        <dbReference type="SAM" id="Phobius"/>
    </source>
</evidence>
<accession>A0A9W4TKG5</accession>
<keyword evidence="1" id="KW-1133">Transmembrane helix</keyword>
<name>A0A9W4TKG5_9FLAO</name>
<dbReference type="AlphaFoldDB" id="A0A9W4TKG5"/>
<reference evidence="2" key="1">
    <citation type="submission" date="2022-09" db="EMBL/GenBank/DDBJ databases">
        <authorList>
            <person name="Duchaud E."/>
        </authorList>
    </citation>
    <scope>NUCLEOTIDE SEQUENCE</scope>
    <source>
        <strain evidence="2">TRV642</strain>
    </source>
</reference>
<keyword evidence="1" id="KW-0472">Membrane</keyword>
<proteinExistence type="predicted"/>
<keyword evidence="1" id="KW-0812">Transmembrane</keyword>